<organism evidence="2 3">
    <name type="scientific">Dactylellina haptotyla (strain CBS 200.50)</name>
    <name type="common">Nematode-trapping fungus</name>
    <name type="synonym">Monacrosporium haptotylum</name>
    <dbReference type="NCBI Taxonomy" id="1284197"/>
    <lineage>
        <taxon>Eukaryota</taxon>
        <taxon>Fungi</taxon>
        <taxon>Dikarya</taxon>
        <taxon>Ascomycota</taxon>
        <taxon>Pezizomycotina</taxon>
        <taxon>Orbiliomycetes</taxon>
        <taxon>Orbiliales</taxon>
        <taxon>Orbiliaceae</taxon>
        <taxon>Dactylellina</taxon>
    </lineage>
</organism>
<reference evidence="2 3" key="1">
    <citation type="journal article" date="2013" name="PLoS Genet.">
        <title>Genomic mechanisms accounting for the adaptation to parasitism in nematode-trapping fungi.</title>
        <authorList>
            <person name="Meerupati T."/>
            <person name="Andersson K.M."/>
            <person name="Friman E."/>
            <person name="Kumar D."/>
            <person name="Tunlid A."/>
            <person name="Ahren D."/>
        </authorList>
    </citation>
    <scope>NUCLEOTIDE SEQUENCE [LARGE SCALE GENOMIC DNA]</scope>
    <source>
        <strain evidence="2 3">CBS 200.50</strain>
    </source>
</reference>
<dbReference type="EMBL" id="AQGS01000677">
    <property type="protein sequence ID" value="EPS37232.1"/>
    <property type="molecule type" value="Genomic_DNA"/>
</dbReference>
<dbReference type="OrthoDB" id="3867638at2759"/>
<dbReference type="HOGENOM" id="CLU_145529_0_0_1"/>
<name>S8BPR7_DACHA</name>
<dbReference type="Proteomes" id="UP000015100">
    <property type="component" value="Unassembled WGS sequence"/>
</dbReference>
<evidence type="ECO:0000313" key="3">
    <source>
        <dbReference type="Proteomes" id="UP000015100"/>
    </source>
</evidence>
<evidence type="ECO:0000313" key="2">
    <source>
        <dbReference type="EMBL" id="EPS37232.1"/>
    </source>
</evidence>
<comment type="caution">
    <text evidence="2">The sequence shown here is derived from an EMBL/GenBank/DDBJ whole genome shotgun (WGS) entry which is preliminary data.</text>
</comment>
<evidence type="ECO:0000256" key="1">
    <source>
        <dbReference type="SAM" id="SignalP"/>
    </source>
</evidence>
<keyword evidence="3" id="KW-1185">Reference proteome</keyword>
<protein>
    <recommendedName>
        <fullName evidence="4">Ecp2 effector protein domain-containing protein</fullName>
    </recommendedName>
</protein>
<feature type="signal peptide" evidence="1">
    <location>
        <begin position="1"/>
        <end position="22"/>
    </location>
</feature>
<proteinExistence type="predicted"/>
<evidence type="ECO:0008006" key="4">
    <source>
        <dbReference type="Google" id="ProtNLM"/>
    </source>
</evidence>
<dbReference type="AlphaFoldDB" id="S8BPR7"/>
<accession>S8BPR7</accession>
<sequence>MLFTKPLILVFSSLAALSSAAALPAEQETAVEKREDGPIQKRGDGPSAFCRYYTHYEHFSNYWHFRFDTWGQWDDDWGHGFLDNLRGKCGRNIEDWGFWYDAGQAPTWGHADFKIHDNLFDIGYLNPQCTLDAVWQASSPWGAINGAYCTQVDSDF</sequence>
<reference evidence="3" key="2">
    <citation type="submission" date="2013-04" db="EMBL/GenBank/DDBJ databases">
        <title>Genomic mechanisms accounting for the adaptation to parasitism in nematode-trapping fungi.</title>
        <authorList>
            <person name="Ahren D.G."/>
        </authorList>
    </citation>
    <scope>NUCLEOTIDE SEQUENCE [LARGE SCALE GENOMIC DNA]</scope>
    <source>
        <strain evidence="3">CBS 200.50</strain>
    </source>
</reference>
<feature type="chain" id="PRO_5004561482" description="Ecp2 effector protein domain-containing protein" evidence="1">
    <location>
        <begin position="23"/>
        <end position="156"/>
    </location>
</feature>
<keyword evidence="1" id="KW-0732">Signal</keyword>
<gene>
    <name evidence="2" type="ORF">H072_9094</name>
</gene>